<organism evidence="5 6">
    <name type="scientific">Halomonas cerina</name>
    <dbReference type="NCBI Taxonomy" id="447424"/>
    <lineage>
        <taxon>Bacteria</taxon>
        <taxon>Pseudomonadati</taxon>
        <taxon>Pseudomonadota</taxon>
        <taxon>Gammaproteobacteria</taxon>
        <taxon>Oceanospirillales</taxon>
        <taxon>Halomonadaceae</taxon>
        <taxon>Halomonas</taxon>
    </lineage>
</organism>
<evidence type="ECO:0000313" key="5">
    <source>
        <dbReference type="EMBL" id="MBB3190079.1"/>
    </source>
</evidence>
<dbReference type="Pfam" id="PF00196">
    <property type="entry name" value="GerE"/>
    <property type="match status" value="1"/>
</dbReference>
<dbReference type="PANTHER" id="PTHR44688:SF16">
    <property type="entry name" value="DNA-BINDING TRANSCRIPTIONAL ACTIVATOR DEVR_DOSR"/>
    <property type="match status" value="1"/>
</dbReference>
<proteinExistence type="predicted"/>
<accession>A0A839V9D5</accession>
<dbReference type="InterPro" id="IPR049151">
    <property type="entry name" value="CsgD-like_REC"/>
</dbReference>
<dbReference type="GO" id="GO:0003677">
    <property type="term" value="F:DNA binding"/>
    <property type="evidence" value="ECO:0007669"/>
    <property type="project" value="UniProtKB-KW"/>
</dbReference>
<dbReference type="GO" id="GO:0006355">
    <property type="term" value="P:regulation of DNA-templated transcription"/>
    <property type="evidence" value="ECO:0007669"/>
    <property type="project" value="InterPro"/>
</dbReference>
<dbReference type="InterPro" id="IPR036388">
    <property type="entry name" value="WH-like_DNA-bd_sf"/>
</dbReference>
<dbReference type="CDD" id="cd06170">
    <property type="entry name" value="LuxR_C_like"/>
    <property type="match status" value="1"/>
</dbReference>
<keyword evidence="1" id="KW-0805">Transcription regulation</keyword>
<keyword evidence="3" id="KW-0804">Transcription</keyword>
<evidence type="ECO:0000313" key="6">
    <source>
        <dbReference type="Proteomes" id="UP000547614"/>
    </source>
</evidence>
<keyword evidence="2" id="KW-0238">DNA-binding</keyword>
<name>A0A839V9D5_9GAMM</name>
<evidence type="ECO:0000259" key="4">
    <source>
        <dbReference type="PROSITE" id="PS50043"/>
    </source>
</evidence>
<dbReference type="InterPro" id="IPR000792">
    <property type="entry name" value="Tscrpt_reg_LuxR_C"/>
</dbReference>
<dbReference type="SUPFAM" id="SSF46894">
    <property type="entry name" value="C-terminal effector domain of the bipartite response regulators"/>
    <property type="match status" value="1"/>
</dbReference>
<feature type="domain" description="HTH luxR-type" evidence="4">
    <location>
        <begin position="141"/>
        <end position="206"/>
    </location>
</feature>
<dbReference type="PANTHER" id="PTHR44688">
    <property type="entry name" value="DNA-BINDING TRANSCRIPTIONAL ACTIVATOR DEVR_DOSR"/>
    <property type="match status" value="1"/>
</dbReference>
<evidence type="ECO:0000256" key="1">
    <source>
        <dbReference type="ARBA" id="ARBA00023015"/>
    </source>
</evidence>
<protein>
    <submittedName>
        <fullName evidence="5">LuxR family transcriptional regulator of csgAB operon</fullName>
    </submittedName>
</protein>
<dbReference type="Pfam" id="PF21155">
    <property type="entry name" value="VpsT-like_REC"/>
    <property type="match status" value="1"/>
</dbReference>
<evidence type="ECO:0000256" key="3">
    <source>
        <dbReference type="ARBA" id="ARBA00023163"/>
    </source>
</evidence>
<dbReference type="RefSeq" id="WP_343064639.1">
    <property type="nucleotide sequence ID" value="NZ_JACHXP010000005.1"/>
</dbReference>
<dbReference type="PROSITE" id="PS50043">
    <property type="entry name" value="HTH_LUXR_2"/>
    <property type="match status" value="1"/>
</dbReference>
<dbReference type="PROSITE" id="PS00622">
    <property type="entry name" value="HTH_LUXR_1"/>
    <property type="match status" value="1"/>
</dbReference>
<dbReference type="SMART" id="SM00421">
    <property type="entry name" value="HTH_LUXR"/>
    <property type="match status" value="1"/>
</dbReference>
<dbReference type="Proteomes" id="UP000547614">
    <property type="component" value="Unassembled WGS sequence"/>
</dbReference>
<keyword evidence="6" id="KW-1185">Reference proteome</keyword>
<reference evidence="5 6" key="1">
    <citation type="submission" date="2020-08" db="EMBL/GenBank/DDBJ databases">
        <title>Genomic Encyclopedia of Type Strains, Phase III (KMG-III): the genomes of soil and plant-associated and newly described type strains.</title>
        <authorList>
            <person name="Whitman W."/>
        </authorList>
    </citation>
    <scope>NUCLEOTIDE SEQUENCE [LARGE SCALE GENOMIC DNA]</scope>
    <source>
        <strain evidence="5 6">CECT 7282</strain>
    </source>
</reference>
<gene>
    <name evidence="5" type="ORF">FHR94_001310</name>
</gene>
<dbReference type="AlphaFoldDB" id="A0A839V9D5"/>
<dbReference type="PRINTS" id="PR00038">
    <property type="entry name" value="HTHLUXR"/>
</dbReference>
<dbReference type="EMBL" id="JACHXP010000005">
    <property type="protein sequence ID" value="MBB3190079.1"/>
    <property type="molecule type" value="Genomic_DNA"/>
</dbReference>
<comment type="caution">
    <text evidence="5">The sequence shown here is derived from an EMBL/GenBank/DDBJ whole genome shotgun (WGS) entry which is preliminary data.</text>
</comment>
<sequence length="228" mass="26548">MTEQNPQSQLFTDHLREQFDCPVFTAAPDDEYQLEERHRKEGDGTVIILMDTDHADESAMQHWQGQTVQHHDVHLTAFNLRNEEHAAELLTFMHLRGVFYRQDSLAMICKGINRLFEGDMWMSRTLMKRLIEFFRRQQANTYRPACGLTQRELEIMGLLGSGASNLEIADRLFVSEHTVKSHIYNIFKKINVHNRLQASNWARENLGAPPPLYPLKSSRTTQPVRKSR</sequence>
<evidence type="ECO:0000256" key="2">
    <source>
        <dbReference type="ARBA" id="ARBA00023125"/>
    </source>
</evidence>
<dbReference type="InterPro" id="IPR016032">
    <property type="entry name" value="Sig_transdc_resp-reg_C-effctor"/>
</dbReference>
<dbReference type="Gene3D" id="1.10.10.10">
    <property type="entry name" value="Winged helix-like DNA-binding domain superfamily/Winged helix DNA-binding domain"/>
    <property type="match status" value="1"/>
</dbReference>
<dbReference type="FunFam" id="1.10.10.10:FF:000153">
    <property type="entry name" value="LuxR family transcriptional regulator"/>
    <property type="match status" value="1"/>
</dbReference>
<dbReference type="Gene3D" id="3.40.50.2300">
    <property type="match status" value="1"/>
</dbReference>